<dbReference type="Pfam" id="PF00583">
    <property type="entry name" value="Acetyltransf_1"/>
    <property type="match status" value="1"/>
</dbReference>
<dbReference type="EC" id="2.3.-.-" evidence="2"/>
<reference evidence="2 3" key="1">
    <citation type="submission" date="2024-09" db="EMBL/GenBank/DDBJ databases">
        <authorList>
            <person name="Sun Q."/>
            <person name="Mori K."/>
        </authorList>
    </citation>
    <scope>NUCLEOTIDE SEQUENCE [LARGE SCALE GENOMIC DNA]</scope>
    <source>
        <strain evidence="2 3">TBRC 4938</strain>
    </source>
</reference>
<keyword evidence="2" id="KW-0808">Transferase</keyword>
<dbReference type="PROSITE" id="PS51186">
    <property type="entry name" value="GNAT"/>
    <property type="match status" value="1"/>
</dbReference>
<accession>A0ABV6AC71</accession>
<dbReference type="GO" id="GO:0016746">
    <property type="term" value="F:acyltransferase activity"/>
    <property type="evidence" value="ECO:0007669"/>
    <property type="project" value="UniProtKB-KW"/>
</dbReference>
<keyword evidence="3" id="KW-1185">Reference proteome</keyword>
<dbReference type="RefSeq" id="WP_377257029.1">
    <property type="nucleotide sequence ID" value="NZ_JBHMAA010000006.1"/>
</dbReference>
<evidence type="ECO:0000313" key="3">
    <source>
        <dbReference type="Proteomes" id="UP001589692"/>
    </source>
</evidence>
<dbReference type="InterPro" id="IPR016181">
    <property type="entry name" value="Acyl_CoA_acyltransferase"/>
</dbReference>
<evidence type="ECO:0000259" key="1">
    <source>
        <dbReference type="PROSITE" id="PS51186"/>
    </source>
</evidence>
<dbReference type="PANTHER" id="PTHR43617:SF2">
    <property type="entry name" value="UPF0039 PROTEIN SLL0451"/>
    <property type="match status" value="1"/>
</dbReference>
<gene>
    <name evidence="2" type="ORF">ACFFP0_04810</name>
</gene>
<protein>
    <submittedName>
        <fullName evidence="2">GNAT family N-acetyltransferase</fullName>
        <ecNumber evidence="2">2.3.-.-</ecNumber>
    </submittedName>
</protein>
<name>A0ABV6AC71_9HYPH</name>
<organism evidence="2 3">
    <name type="scientific">Rhizobium puerariae</name>
    <dbReference type="NCBI Taxonomy" id="1585791"/>
    <lineage>
        <taxon>Bacteria</taxon>
        <taxon>Pseudomonadati</taxon>
        <taxon>Pseudomonadota</taxon>
        <taxon>Alphaproteobacteria</taxon>
        <taxon>Hyphomicrobiales</taxon>
        <taxon>Rhizobiaceae</taxon>
        <taxon>Rhizobium/Agrobacterium group</taxon>
        <taxon>Rhizobium</taxon>
    </lineage>
</organism>
<sequence length="153" mass="16609">MRIRDERPGDEDTIHELTQTAFAPMPYSVGTEGSIIRALRRSGDLSLSLVAEDDGNIVGHAAFSPVAIDGVHDGWFGLGPISVRADRQRQGIGKALIREGLERLKARGAKGCALVGNLDVYRSSGFENDGRLSCKGVDDRYVQRLGRSDELTI</sequence>
<dbReference type="InterPro" id="IPR000182">
    <property type="entry name" value="GNAT_dom"/>
</dbReference>
<dbReference type="EMBL" id="JBHMAA010000006">
    <property type="protein sequence ID" value="MFB9948156.1"/>
    <property type="molecule type" value="Genomic_DNA"/>
</dbReference>
<feature type="domain" description="N-acetyltransferase" evidence="1">
    <location>
        <begin position="1"/>
        <end position="147"/>
    </location>
</feature>
<dbReference type="Gene3D" id="3.40.630.30">
    <property type="match status" value="1"/>
</dbReference>
<dbReference type="CDD" id="cd04301">
    <property type="entry name" value="NAT_SF"/>
    <property type="match status" value="1"/>
</dbReference>
<dbReference type="Proteomes" id="UP001589692">
    <property type="component" value="Unassembled WGS sequence"/>
</dbReference>
<dbReference type="SUPFAM" id="SSF55729">
    <property type="entry name" value="Acyl-CoA N-acyltransferases (Nat)"/>
    <property type="match status" value="1"/>
</dbReference>
<proteinExistence type="predicted"/>
<comment type="caution">
    <text evidence="2">The sequence shown here is derived from an EMBL/GenBank/DDBJ whole genome shotgun (WGS) entry which is preliminary data.</text>
</comment>
<evidence type="ECO:0000313" key="2">
    <source>
        <dbReference type="EMBL" id="MFB9948156.1"/>
    </source>
</evidence>
<dbReference type="InterPro" id="IPR050276">
    <property type="entry name" value="MshD_Acetyltransferase"/>
</dbReference>
<keyword evidence="2" id="KW-0012">Acyltransferase</keyword>
<dbReference type="PANTHER" id="PTHR43617">
    <property type="entry name" value="L-AMINO ACID N-ACETYLTRANSFERASE"/>
    <property type="match status" value="1"/>
</dbReference>